<feature type="compositionally biased region" description="Basic residues" evidence="1">
    <location>
        <begin position="427"/>
        <end position="440"/>
    </location>
</feature>
<dbReference type="EMBL" id="CM000158">
    <property type="protein sequence ID" value="KRJ98822.1"/>
    <property type="molecule type" value="Genomic_DNA"/>
</dbReference>
<evidence type="ECO:0000313" key="2">
    <source>
        <dbReference type="EMBL" id="KRJ98822.1"/>
    </source>
</evidence>
<dbReference type="KEGG" id="dya:Dyak_GE13002"/>
<dbReference type="GO" id="GO:0000792">
    <property type="term" value="C:heterochromatin"/>
    <property type="evidence" value="ECO:0007669"/>
    <property type="project" value="EnsemblMetazoa"/>
</dbReference>
<dbReference type="GO" id="GO:0005813">
    <property type="term" value="C:centrosome"/>
    <property type="evidence" value="ECO:0007669"/>
    <property type="project" value="EnsemblMetazoa"/>
</dbReference>
<feature type="region of interest" description="Disordered" evidence="1">
    <location>
        <begin position="1063"/>
        <end position="1084"/>
    </location>
</feature>
<feature type="region of interest" description="Disordered" evidence="1">
    <location>
        <begin position="785"/>
        <end position="806"/>
    </location>
</feature>
<feature type="region of interest" description="Disordered" evidence="1">
    <location>
        <begin position="459"/>
        <end position="491"/>
    </location>
</feature>
<dbReference type="AlphaFoldDB" id="A0A0R1DVM4"/>
<feature type="region of interest" description="Disordered" evidence="1">
    <location>
        <begin position="421"/>
        <end position="446"/>
    </location>
</feature>
<proteinExistence type="predicted"/>
<dbReference type="SMR" id="A0A0R1DVM4"/>
<keyword evidence="3" id="KW-1185">Reference proteome</keyword>
<dbReference type="GO" id="GO:0045478">
    <property type="term" value="P:fusome organization"/>
    <property type="evidence" value="ECO:0007669"/>
    <property type="project" value="EnsemblMetazoa"/>
</dbReference>
<reference evidence="2 3" key="2">
    <citation type="journal article" date="2007" name="PLoS Biol.">
        <title>Principles of genome evolution in the Drosophila melanogaster species group.</title>
        <authorList>
            <person name="Ranz J.M."/>
            <person name="Maurin D."/>
            <person name="Chan Y.S."/>
            <person name="von Grotthuss M."/>
            <person name="Hillier L.W."/>
            <person name="Roote J."/>
            <person name="Ashburner M."/>
            <person name="Bergman C.M."/>
        </authorList>
    </citation>
    <scope>NUCLEOTIDE SEQUENCE [LARGE SCALE GENOMIC DNA]</scope>
    <source>
        <strain evidence="3">Tai18E2 / Tucson 14021-0261.01</strain>
    </source>
</reference>
<dbReference type="Proteomes" id="UP000002282">
    <property type="component" value="Chromosome 2R"/>
</dbReference>
<accession>A0A0R1DVM4</accession>
<name>A0A0R1DVM4_DROYA</name>
<dbReference type="GO" id="GO:0007052">
    <property type="term" value="P:mitotic spindle organization"/>
    <property type="evidence" value="ECO:0007669"/>
    <property type="project" value="EnsemblMetazoa"/>
</dbReference>
<gene>
    <name evidence="2" type="primary">Dyak\GE13002</name>
    <name evidence="2" type="synonym">dyak_GLEANR_13252</name>
    <name evidence="2" type="synonym">GE13002</name>
    <name evidence="2" type="ORF">Dyak_GE13002</name>
</gene>
<protein>
    <submittedName>
        <fullName evidence="2">Uncharacterized protein, isoform C</fullName>
    </submittedName>
</protein>
<reference evidence="2 3" key="1">
    <citation type="journal article" date="2007" name="Nature">
        <title>Evolution of genes and genomes on the Drosophila phylogeny.</title>
        <authorList>
            <consortium name="Drosophila 12 Genomes Consortium"/>
            <person name="Clark A.G."/>
            <person name="Eisen M.B."/>
            <person name="Smith D.R."/>
            <person name="Bergman C.M."/>
            <person name="Oliver B."/>
            <person name="Markow T.A."/>
            <person name="Kaufman T.C."/>
            <person name="Kellis M."/>
            <person name="Gelbart W."/>
            <person name="Iyer V.N."/>
            <person name="Pollard D.A."/>
            <person name="Sackton T.B."/>
            <person name="Larracuente A.M."/>
            <person name="Singh N.D."/>
            <person name="Abad J.P."/>
            <person name="Abt D.N."/>
            <person name="Adryan B."/>
            <person name="Aguade M."/>
            <person name="Akashi H."/>
            <person name="Anderson W.W."/>
            <person name="Aquadro C.F."/>
            <person name="Ardell D.H."/>
            <person name="Arguello R."/>
            <person name="Artieri C.G."/>
            <person name="Barbash D.A."/>
            <person name="Barker D."/>
            <person name="Barsanti P."/>
            <person name="Batterham P."/>
            <person name="Batzoglou S."/>
            <person name="Begun D."/>
            <person name="Bhutkar A."/>
            <person name="Blanco E."/>
            <person name="Bosak S.A."/>
            <person name="Bradley R.K."/>
            <person name="Brand A.D."/>
            <person name="Brent M.R."/>
            <person name="Brooks A.N."/>
            <person name="Brown R.H."/>
            <person name="Butlin R.K."/>
            <person name="Caggese C."/>
            <person name="Calvi B.R."/>
            <person name="Bernardo de Carvalho A."/>
            <person name="Caspi A."/>
            <person name="Castrezana S."/>
            <person name="Celniker S.E."/>
            <person name="Chang J.L."/>
            <person name="Chapple C."/>
            <person name="Chatterji S."/>
            <person name="Chinwalla A."/>
            <person name="Civetta A."/>
            <person name="Clifton S.W."/>
            <person name="Comeron J.M."/>
            <person name="Costello J.C."/>
            <person name="Coyne J.A."/>
            <person name="Daub J."/>
            <person name="David R.G."/>
            <person name="Delcher A.L."/>
            <person name="Delehaunty K."/>
            <person name="Do C.B."/>
            <person name="Ebling H."/>
            <person name="Edwards K."/>
            <person name="Eickbush T."/>
            <person name="Evans J.D."/>
            <person name="Filipski A."/>
            <person name="Findeiss S."/>
            <person name="Freyhult E."/>
            <person name="Fulton L."/>
            <person name="Fulton R."/>
            <person name="Garcia A.C."/>
            <person name="Gardiner A."/>
            <person name="Garfield D.A."/>
            <person name="Garvin B.E."/>
            <person name="Gibson G."/>
            <person name="Gilbert D."/>
            <person name="Gnerre S."/>
            <person name="Godfrey J."/>
            <person name="Good R."/>
            <person name="Gotea V."/>
            <person name="Gravely B."/>
            <person name="Greenberg A.J."/>
            <person name="Griffiths-Jones S."/>
            <person name="Gross S."/>
            <person name="Guigo R."/>
            <person name="Gustafson E.A."/>
            <person name="Haerty W."/>
            <person name="Hahn M.W."/>
            <person name="Halligan D.L."/>
            <person name="Halpern A.L."/>
            <person name="Halter G.M."/>
            <person name="Han M.V."/>
            <person name="Heger A."/>
            <person name="Hillier L."/>
            <person name="Hinrichs A.S."/>
            <person name="Holmes I."/>
            <person name="Hoskins R.A."/>
            <person name="Hubisz M.J."/>
            <person name="Hultmark D."/>
            <person name="Huntley M.A."/>
            <person name="Jaffe D.B."/>
            <person name="Jagadeeshan S."/>
            <person name="Jeck W.R."/>
            <person name="Johnson J."/>
            <person name="Jones C.D."/>
            <person name="Jordan W.C."/>
            <person name="Karpen G.H."/>
            <person name="Kataoka E."/>
            <person name="Keightley P.D."/>
            <person name="Kheradpour P."/>
            <person name="Kirkness E.F."/>
            <person name="Koerich L.B."/>
            <person name="Kristiansen K."/>
            <person name="Kudrna D."/>
            <person name="Kulathinal R.J."/>
            <person name="Kumar S."/>
            <person name="Kwok R."/>
            <person name="Lander E."/>
            <person name="Langley C.H."/>
            <person name="Lapoint R."/>
            <person name="Lazzaro B.P."/>
            <person name="Lee S.J."/>
            <person name="Levesque L."/>
            <person name="Li R."/>
            <person name="Lin C.F."/>
            <person name="Lin M.F."/>
            <person name="Lindblad-Toh K."/>
            <person name="Llopart A."/>
            <person name="Long M."/>
            <person name="Low L."/>
            <person name="Lozovsky E."/>
            <person name="Lu J."/>
            <person name="Luo M."/>
            <person name="Machado C.A."/>
            <person name="Makalowski W."/>
            <person name="Marzo M."/>
            <person name="Matsuda M."/>
            <person name="Matzkin L."/>
            <person name="McAllister B."/>
            <person name="McBride C.S."/>
            <person name="McKernan B."/>
            <person name="McKernan K."/>
            <person name="Mendez-Lago M."/>
            <person name="Minx P."/>
            <person name="Mollenhauer M.U."/>
            <person name="Montooth K."/>
            <person name="Mount S.M."/>
            <person name="Mu X."/>
            <person name="Myers E."/>
            <person name="Negre B."/>
            <person name="Newfeld S."/>
            <person name="Nielsen R."/>
            <person name="Noor M.A."/>
            <person name="O'Grady P."/>
            <person name="Pachter L."/>
            <person name="Papaceit M."/>
            <person name="Parisi M.J."/>
            <person name="Parisi M."/>
            <person name="Parts L."/>
            <person name="Pedersen J.S."/>
            <person name="Pesole G."/>
            <person name="Phillippy A.M."/>
            <person name="Ponting C.P."/>
            <person name="Pop M."/>
            <person name="Porcelli D."/>
            <person name="Powell J.R."/>
            <person name="Prohaska S."/>
            <person name="Pruitt K."/>
            <person name="Puig M."/>
            <person name="Quesneville H."/>
            <person name="Ram K.R."/>
            <person name="Rand D."/>
            <person name="Rasmussen M.D."/>
            <person name="Reed L.K."/>
            <person name="Reenan R."/>
            <person name="Reily A."/>
            <person name="Remington K.A."/>
            <person name="Rieger T.T."/>
            <person name="Ritchie M.G."/>
            <person name="Robin C."/>
            <person name="Rogers Y.H."/>
            <person name="Rohde C."/>
            <person name="Rozas J."/>
            <person name="Rubenfield M.J."/>
            <person name="Ruiz A."/>
            <person name="Russo S."/>
            <person name="Salzberg S.L."/>
            <person name="Sanchez-Gracia A."/>
            <person name="Saranga D.J."/>
            <person name="Sato H."/>
            <person name="Schaeffer S.W."/>
            <person name="Schatz M.C."/>
            <person name="Schlenke T."/>
            <person name="Schwartz R."/>
            <person name="Segarra C."/>
            <person name="Singh R.S."/>
            <person name="Sirot L."/>
            <person name="Sirota M."/>
            <person name="Sisneros N.B."/>
            <person name="Smith C.D."/>
            <person name="Smith T.F."/>
            <person name="Spieth J."/>
            <person name="Stage D.E."/>
            <person name="Stark A."/>
            <person name="Stephan W."/>
            <person name="Strausberg R.L."/>
            <person name="Strempel S."/>
            <person name="Sturgill D."/>
            <person name="Sutton G."/>
            <person name="Sutton G.G."/>
            <person name="Tao W."/>
            <person name="Teichmann S."/>
            <person name="Tobari Y.N."/>
            <person name="Tomimura Y."/>
            <person name="Tsolas J.M."/>
            <person name="Valente V.L."/>
            <person name="Venter E."/>
            <person name="Venter J.C."/>
            <person name="Vicario S."/>
            <person name="Vieira F.G."/>
            <person name="Vilella A.J."/>
            <person name="Villasante A."/>
            <person name="Walenz B."/>
            <person name="Wang J."/>
            <person name="Wasserman M."/>
            <person name="Watts T."/>
            <person name="Wilson D."/>
            <person name="Wilson R.K."/>
            <person name="Wing R.A."/>
            <person name="Wolfner M.F."/>
            <person name="Wong A."/>
            <person name="Wong G.K."/>
            <person name="Wu C.I."/>
            <person name="Wu G."/>
            <person name="Yamamoto D."/>
            <person name="Yang H.P."/>
            <person name="Yang S.P."/>
            <person name="Yorke J.A."/>
            <person name="Yoshida K."/>
            <person name="Zdobnov E."/>
            <person name="Zhang P."/>
            <person name="Zhang Y."/>
            <person name="Zimin A.V."/>
            <person name="Baldwin J."/>
            <person name="Abdouelleil A."/>
            <person name="Abdulkadir J."/>
            <person name="Abebe A."/>
            <person name="Abera B."/>
            <person name="Abreu J."/>
            <person name="Acer S.C."/>
            <person name="Aftuck L."/>
            <person name="Alexander A."/>
            <person name="An P."/>
            <person name="Anderson E."/>
            <person name="Anderson S."/>
            <person name="Arachi H."/>
            <person name="Azer M."/>
            <person name="Bachantsang P."/>
            <person name="Barry A."/>
            <person name="Bayul T."/>
            <person name="Berlin A."/>
            <person name="Bessette D."/>
            <person name="Bloom T."/>
            <person name="Blye J."/>
            <person name="Boguslavskiy L."/>
            <person name="Bonnet C."/>
            <person name="Boukhgalter B."/>
            <person name="Bourzgui I."/>
            <person name="Brown A."/>
            <person name="Cahill P."/>
            <person name="Channer S."/>
            <person name="Cheshatsang Y."/>
            <person name="Chuda L."/>
            <person name="Citroen M."/>
            <person name="Collymore A."/>
            <person name="Cooke P."/>
            <person name="Costello M."/>
            <person name="D'Aco K."/>
            <person name="Daza R."/>
            <person name="De Haan G."/>
            <person name="DeGray S."/>
            <person name="DeMaso C."/>
            <person name="Dhargay N."/>
            <person name="Dooley K."/>
            <person name="Dooley E."/>
            <person name="Doricent M."/>
            <person name="Dorje P."/>
            <person name="Dorjee K."/>
            <person name="Dupes A."/>
            <person name="Elong R."/>
            <person name="Falk J."/>
            <person name="Farina A."/>
            <person name="Faro S."/>
            <person name="Ferguson D."/>
            <person name="Fisher S."/>
            <person name="Foley C.D."/>
            <person name="Franke A."/>
            <person name="Friedrich D."/>
            <person name="Gadbois L."/>
            <person name="Gearin G."/>
            <person name="Gearin C.R."/>
            <person name="Giannoukos G."/>
            <person name="Goode T."/>
            <person name="Graham J."/>
            <person name="Grandbois E."/>
            <person name="Grewal S."/>
            <person name="Gyaltsen K."/>
            <person name="Hafez N."/>
            <person name="Hagos B."/>
            <person name="Hall J."/>
            <person name="Henson C."/>
            <person name="Hollinger A."/>
            <person name="Honan T."/>
            <person name="Huard M.D."/>
            <person name="Hughes L."/>
            <person name="Hurhula B."/>
            <person name="Husby M.E."/>
            <person name="Kamat A."/>
            <person name="Kanga B."/>
            <person name="Kashin S."/>
            <person name="Khazanovich D."/>
            <person name="Kisner P."/>
            <person name="Lance K."/>
            <person name="Lara M."/>
            <person name="Lee W."/>
            <person name="Lennon N."/>
            <person name="Letendre F."/>
            <person name="LeVine R."/>
            <person name="Lipovsky A."/>
            <person name="Liu X."/>
            <person name="Liu J."/>
            <person name="Liu S."/>
            <person name="Lokyitsang T."/>
            <person name="Lokyitsang Y."/>
            <person name="Lubonja R."/>
            <person name="Lui A."/>
            <person name="MacDonald P."/>
            <person name="Magnisalis V."/>
            <person name="Maru K."/>
            <person name="Matthews C."/>
            <person name="McCusker W."/>
            <person name="McDonough S."/>
            <person name="Mehta T."/>
            <person name="Meldrim J."/>
            <person name="Meneus L."/>
            <person name="Mihai O."/>
            <person name="Mihalev A."/>
            <person name="Mihova T."/>
            <person name="Mittelman R."/>
            <person name="Mlenga V."/>
            <person name="Montmayeur A."/>
            <person name="Mulrain L."/>
            <person name="Navidi A."/>
            <person name="Naylor J."/>
            <person name="Negash T."/>
            <person name="Nguyen T."/>
            <person name="Nguyen N."/>
            <person name="Nicol R."/>
            <person name="Norbu C."/>
            <person name="Norbu N."/>
            <person name="Novod N."/>
            <person name="O'Neill B."/>
            <person name="Osman S."/>
            <person name="Markiewicz E."/>
            <person name="Oyono O.L."/>
            <person name="Patti C."/>
            <person name="Phunkhang P."/>
            <person name="Pierre F."/>
            <person name="Priest M."/>
            <person name="Raghuraman S."/>
            <person name="Rege F."/>
            <person name="Reyes R."/>
            <person name="Rise C."/>
            <person name="Rogov P."/>
            <person name="Ross K."/>
            <person name="Ryan E."/>
            <person name="Settipalli S."/>
            <person name="Shea T."/>
            <person name="Sherpa N."/>
            <person name="Shi L."/>
            <person name="Shih D."/>
            <person name="Sparrow T."/>
            <person name="Spaulding J."/>
            <person name="Stalker J."/>
            <person name="Stange-Thomann N."/>
            <person name="Stavropoulos S."/>
            <person name="Stone C."/>
            <person name="Strader C."/>
            <person name="Tesfaye S."/>
            <person name="Thomson T."/>
            <person name="Thoulutsang Y."/>
            <person name="Thoulutsang D."/>
            <person name="Topham K."/>
            <person name="Topping I."/>
            <person name="Tsamla T."/>
            <person name="Vassiliev H."/>
            <person name="Vo A."/>
            <person name="Wangchuk T."/>
            <person name="Wangdi T."/>
            <person name="Weiand M."/>
            <person name="Wilkinson J."/>
            <person name="Wilson A."/>
            <person name="Yadav S."/>
            <person name="Young G."/>
            <person name="Yu Q."/>
            <person name="Zembek L."/>
            <person name="Zhong D."/>
            <person name="Zimmer A."/>
            <person name="Zwirko Z."/>
            <person name="Jaffe D.B."/>
            <person name="Alvarez P."/>
            <person name="Brockman W."/>
            <person name="Butler J."/>
            <person name="Chin C."/>
            <person name="Gnerre S."/>
            <person name="Grabherr M."/>
            <person name="Kleber M."/>
            <person name="Mauceli E."/>
            <person name="MacCallum I."/>
        </authorList>
    </citation>
    <scope>NUCLEOTIDE SEQUENCE [LARGE SCALE GENOMIC DNA]</scope>
    <source>
        <strain evidence="3">Tai18E2 / Tucson 14021-0261.01</strain>
    </source>
</reference>
<feature type="region of interest" description="Disordered" evidence="1">
    <location>
        <begin position="361"/>
        <end position="401"/>
    </location>
</feature>
<evidence type="ECO:0000313" key="3">
    <source>
        <dbReference type="Proteomes" id="UP000002282"/>
    </source>
</evidence>
<feature type="compositionally biased region" description="Polar residues" evidence="1">
    <location>
        <begin position="255"/>
        <end position="270"/>
    </location>
</feature>
<feature type="region of interest" description="Disordered" evidence="1">
    <location>
        <begin position="182"/>
        <end position="210"/>
    </location>
</feature>
<dbReference type="GO" id="GO:0140543">
    <property type="term" value="P:positive regulation of piRNA transcription"/>
    <property type="evidence" value="ECO:0007669"/>
    <property type="project" value="EnsemblMetazoa"/>
</dbReference>
<organism evidence="2 3">
    <name type="scientific">Drosophila yakuba</name>
    <name type="common">Fruit fly</name>
    <dbReference type="NCBI Taxonomy" id="7245"/>
    <lineage>
        <taxon>Eukaryota</taxon>
        <taxon>Metazoa</taxon>
        <taxon>Ecdysozoa</taxon>
        <taxon>Arthropoda</taxon>
        <taxon>Hexapoda</taxon>
        <taxon>Insecta</taxon>
        <taxon>Pterygota</taxon>
        <taxon>Neoptera</taxon>
        <taxon>Endopterygota</taxon>
        <taxon>Diptera</taxon>
        <taxon>Brachycera</taxon>
        <taxon>Muscomorpha</taxon>
        <taxon>Ephydroidea</taxon>
        <taxon>Drosophilidae</taxon>
        <taxon>Drosophila</taxon>
        <taxon>Sophophora</taxon>
    </lineage>
</organism>
<feature type="compositionally biased region" description="Basic and acidic residues" evidence="1">
    <location>
        <begin position="306"/>
        <end position="324"/>
    </location>
</feature>
<dbReference type="GO" id="GO:0030720">
    <property type="term" value="P:oocyte localization involved in germarium-derived egg chamber formation"/>
    <property type="evidence" value="ECO:0007669"/>
    <property type="project" value="EnsemblMetazoa"/>
</dbReference>
<dbReference type="GO" id="GO:0030717">
    <property type="term" value="P:oocyte karyosome formation"/>
    <property type="evidence" value="ECO:0007669"/>
    <property type="project" value="EnsemblMetazoa"/>
</dbReference>
<dbReference type="GO" id="GO:0048599">
    <property type="term" value="P:oocyte development"/>
    <property type="evidence" value="ECO:0007669"/>
    <property type="project" value="EnsemblMetazoa"/>
</dbReference>
<feature type="compositionally biased region" description="Polar residues" evidence="1">
    <location>
        <begin position="154"/>
        <end position="164"/>
    </location>
</feature>
<feature type="region of interest" description="Disordered" evidence="1">
    <location>
        <begin position="138"/>
        <end position="166"/>
    </location>
</feature>
<feature type="region of interest" description="Disordered" evidence="1">
    <location>
        <begin position="255"/>
        <end position="330"/>
    </location>
</feature>
<dbReference type="GO" id="GO:0005634">
    <property type="term" value="C:nucleus"/>
    <property type="evidence" value="ECO:0007669"/>
    <property type="project" value="EnsemblMetazoa"/>
</dbReference>
<evidence type="ECO:0000256" key="1">
    <source>
        <dbReference type="SAM" id="MobiDB-lite"/>
    </source>
</evidence>
<feature type="compositionally biased region" description="Basic residues" evidence="1">
    <location>
        <begin position="190"/>
        <end position="201"/>
    </location>
</feature>
<feature type="compositionally biased region" description="Polar residues" evidence="1">
    <location>
        <begin position="459"/>
        <end position="479"/>
    </location>
</feature>
<dbReference type="OrthoDB" id="7869957at2759"/>
<sequence>MVTLERTANVNLQTHVLRIKKYCMVIVRNLSKMRMRQKLACWQQILTTLGTSSMSEQEWNTIFKGFLDSWLNPYCIQTSCDPSIPLRREFLVRPRKALQGNQTGSVATIPESAVFLEPTSSTKFPPCEASSSIKSRDTVVNSTGCDSGNRERSSSVSNKNSTYKNPGESEYAKIWKQGKRHSTVSSYKARISKRRDSKRRPHTCEPVGKSRESSVCARNEYVFKCRKASPHAPDLSTIKTKDSCASPDVLVLNSKNSASKSTQRRNSFGPTQDYKASSDKIIKRRNTCVPTGTPQYLKLKTGKGHNSGDKHKPSIRGNESKESSDDCDDQMPLSKWLLKINRDKPKALDLPHKIELTQTFCSPAPEQVKRKRGRPTNNKKTQPPREPSLKTNFTGQGKHSAELLTIKPKSETTQAKQLRNFAQKQPKQQKQRLKAPHQKKTASLQLRKGKQCMLEKISQQAKNFHKASGQQKPSTSQVHRNPPPKKMRNNGVKSVSSFMVFTLPNNFLLLPQISAKTLMPAHMPQTAINLKCSEIDGPVEKDLGQKIDSTYGSPNYRYDVLYEHNYNMFGDEDNFRRAQDYAPNKMDVDQPLVDAIKLSSPVGGEGASVELKHDDVYDIPMEIFREVEEIDRCLENLNNKTPSEIDTQIVHTSEFFDNLTRPSTAEVDKSDLMDLLMRGNEELDYEDDDDDVLSMAASWDGLDDEILAELEPIDKTTEQILNPEPSTETLKSIEKEDAHQIQKKKSFRIPKLNAEDLKTQPSVMRSLYEMEELEKNCKVAVPSPLADPPFAESNRKQRDEATAARRSREILPVFAPPYRVEPESCTNSPQFIPQVPIPPSGSNLEGVNWIEEVFGIRCMQSVDNRCISFNCDHTMNSLGEVQRRLFRMDEDTLVNFYRQTIRSIFLFQTYYTSFVDIFEFRRLWKHLLIMLADCRLYKSISAPLLVHAYEALYKCGMQKEAVKCIMEYVWLPCKAHKYRDFMLMTLNILCNANWDDYCDKLMKLDQDYNFEIPQKNLITILKSSVDRSDKFSNALKLITLHPNSICTNETIMSILSSTSKSYRQNESTSASQGPSGADSGPSSIITTSVAVQPCPPLRRHSTGPNFRHSPIAAYNSNENYSFHFSNEYSNNKQ</sequence>
<feature type="compositionally biased region" description="Basic and acidic residues" evidence="1">
    <location>
        <begin position="793"/>
        <end position="806"/>
    </location>
</feature>